<keyword evidence="3" id="KW-0645">Protease</keyword>
<dbReference type="Proteomes" id="UP001519294">
    <property type="component" value="Unassembled WGS sequence"/>
</dbReference>
<dbReference type="Gene3D" id="3.50.30.60">
    <property type="entry name" value="LD-carboxypeptidase A C-terminal domain-like"/>
    <property type="match status" value="1"/>
</dbReference>
<evidence type="ECO:0000259" key="7">
    <source>
        <dbReference type="Pfam" id="PF17676"/>
    </source>
</evidence>
<gene>
    <name evidence="8" type="ORF">J2Z81_002669</name>
</gene>
<dbReference type="CDD" id="cd07062">
    <property type="entry name" value="Peptidase_S66_mccF_like"/>
    <property type="match status" value="1"/>
</dbReference>
<keyword evidence="5" id="KW-0720">Serine protease</keyword>
<keyword evidence="2 8" id="KW-0121">Carboxypeptidase</keyword>
<evidence type="ECO:0000256" key="5">
    <source>
        <dbReference type="ARBA" id="ARBA00022825"/>
    </source>
</evidence>
<dbReference type="Pfam" id="PF02016">
    <property type="entry name" value="Peptidase_S66"/>
    <property type="match status" value="1"/>
</dbReference>
<evidence type="ECO:0000256" key="3">
    <source>
        <dbReference type="ARBA" id="ARBA00022670"/>
    </source>
</evidence>
<dbReference type="SUPFAM" id="SSF141986">
    <property type="entry name" value="LD-carboxypeptidase A C-terminal domain-like"/>
    <property type="match status" value="1"/>
</dbReference>
<feature type="domain" description="LD-carboxypeptidase C-terminal" evidence="7">
    <location>
        <begin position="208"/>
        <end position="328"/>
    </location>
</feature>
<dbReference type="RefSeq" id="WP_226371539.1">
    <property type="nucleotide sequence ID" value="NZ_JAGIKX010000032.1"/>
</dbReference>
<organism evidence="8 9">
    <name type="scientific">Virgibacillus alimentarius</name>
    <dbReference type="NCBI Taxonomy" id="698769"/>
    <lineage>
        <taxon>Bacteria</taxon>
        <taxon>Bacillati</taxon>
        <taxon>Bacillota</taxon>
        <taxon>Bacilli</taxon>
        <taxon>Bacillales</taxon>
        <taxon>Bacillaceae</taxon>
        <taxon>Virgibacillus</taxon>
    </lineage>
</organism>
<dbReference type="PANTHER" id="PTHR30237">
    <property type="entry name" value="MURAMOYLTETRAPEPTIDE CARBOXYPEPTIDASE"/>
    <property type="match status" value="1"/>
</dbReference>
<evidence type="ECO:0000256" key="2">
    <source>
        <dbReference type="ARBA" id="ARBA00022645"/>
    </source>
</evidence>
<evidence type="ECO:0000313" key="8">
    <source>
        <dbReference type="EMBL" id="MBP2258685.1"/>
    </source>
</evidence>
<evidence type="ECO:0000313" key="9">
    <source>
        <dbReference type="Proteomes" id="UP001519294"/>
    </source>
</evidence>
<comment type="caution">
    <text evidence="8">The sequence shown here is derived from an EMBL/GenBank/DDBJ whole genome shotgun (WGS) entry which is preliminary data.</text>
</comment>
<dbReference type="PIRSF" id="PIRSF028757">
    <property type="entry name" value="LD-carboxypeptidase"/>
    <property type="match status" value="1"/>
</dbReference>
<reference evidence="8 9" key="1">
    <citation type="submission" date="2021-03" db="EMBL/GenBank/DDBJ databases">
        <title>Genomic Encyclopedia of Type Strains, Phase IV (KMG-IV): sequencing the most valuable type-strain genomes for metagenomic binning, comparative biology and taxonomic classification.</title>
        <authorList>
            <person name="Goeker M."/>
        </authorList>
    </citation>
    <scope>NUCLEOTIDE SEQUENCE [LARGE SCALE GENOMIC DNA]</scope>
    <source>
        <strain evidence="8 9">DSM 25790</strain>
    </source>
</reference>
<dbReference type="InterPro" id="IPR040921">
    <property type="entry name" value="Peptidase_S66C"/>
</dbReference>
<comment type="similarity">
    <text evidence="1">Belongs to the peptidase S66 family.</text>
</comment>
<dbReference type="InterPro" id="IPR003507">
    <property type="entry name" value="S66_fam"/>
</dbReference>
<accession>A0ABS4SB07</accession>
<protein>
    <submittedName>
        <fullName evidence="8">Muramoyltetrapeptide carboxypeptidase LdcA involved in peptidoglycan recycling</fullName>
    </submittedName>
</protein>
<dbReference type="GO" id="GO:0004180">
    <property type="term" value="F:carboxypeptidase activity"/>
    <property type="evidence" value="ECO:0007669"/>
    <property type="project" value="UniProtKB-KW"/>
</dbReference>
<keyword evidence="4" id="KW-0378">Hydrolase</keyword>
<feature type="domain" description="LD-carboxypeptidase N-terminal" evidence="6">
    <location>
        <begin position="17"/>
        <end position="137"/>
    </location>
</feature>
<dbReference type="InterPro" id="IPR029062">
    <property type="entry name" value="Class_I_gatase-like"/>
</dbReference>
<dbReference type="PANTHER" id="PTHR30237:SF2">
    <property type="entry name" value="MUREIN TETRAPEPTIDE CARBOXYPEPTIDASE"/>
    <property type="match status" value="1"/>
</dbReference>
<dbReference type="Gene3D" id="3.40.50.10740">
    <property type="entry name" value="Class I glutamine amidotransferase-like"/>
    <property type="match status" value="1"/>
</dbReference>
<sequence length="343" mass="38857">MSQNINYPKPLKQGDKIAITAPSSGVKKDFHPLVSLAKKNLEQLGFFVEIGNTVWNGENITSCKKEIRAQELTKFLLDDNINAIIPPWGGELLMEVLPLLDWKKIRRSEPKWILGYSDISTLNFAYTLLTGNATAHGTNFIDLSSESWDPVTASWIKVLNTSYRETVVQKSSRKYQSSWDNAFQNKDGFFLDKPTEWKVFKGEKATMSGHLLGGCQNTLTNLIGTPFAPVEKFIYNYLTEGVIWYFESIGWDAAEIYRSLWQMKQNNWFKNTNGILLGRPSNYSSIKEFDMEGIIEEVFGDLNIPVIYDVDIGHKPPQLTLVNGVWGEVSSIKGKGMVTMTFQ</sequence>
<evidence type="ECO:0000256" key="4">
    <source>
        <dbReference type="ARBA" id="ARBA00022801"/>
    </source>
</evidence>
<dbReference type="SUPFAM" id="SSF52317">
    <property type="entry name" value="Class I glutamine amidotransferase-like"/>
    <property type="match status" value="1"/>
</dbReference>
<dbReference type="Pfam" id="PF17676">
    <property type="entry name" value="Peptidase_S66C"/>
    <property type="match status" value="1"/>
</dbReference>
<evidence type="ECO:0000259" key="6">
    <source>
        <dbReference type="Pfam" id="PF02016"/>
    </source>
</evidence>
<name>A0ABS4SB07_9BACI</name>
<dbReference type="InterPro" id="IPR027478">
    <property type="entry name" value="LdcA_N"/>
</dbReference>
<dbReference type="InterPro" id="IPR040449">
    <property type="entry name" value="Peptidase_S66_N"/>
</dbReference>
<keyword evidence="9" id="KW-1185">Reference proteome</keyword>
<proteinExistence type="inferred from homology"/>
<evidence type="ECO:0000256" key="1">
    <source>
        <dbReference type="ARBA" id="ARBA00010233"/>
    </source>
</evidence>
<dbReference type="EMBL" id="JAGIKX010000032">
    <property type="protein sequence ID" value="MBP2258685.1"/>
    <property type="molecule type" value="Genomic_DNA"/>
</dbReference>
<dbReference type="InterPro" id="IPR027461">
    <property type="entry name" value="Carboxypeptidase_A_C_sf"/>
</dbReference>